<dbReference type="RefSeq" id="WP_162346522.1">
    <property type="nucleotide sequence ID" value="NZ_JAAEAA010000013.1"/>
</dbReference>
<proteinExistence type="predicted"/>
<keyword evidence="1" id="KW-1133">Transmembrane helix</keyword>
<feature type="transmembrane region" description="Helical" evidence="1">
    <location>
        <begin position="83"/>
        <end position="102"/>
    </location>
</feature>
<sequence>MNRSLAKALSVVLHPLLLPTYLFAFILYYLPAPALSLPMQSRWIVLGMIFFTTFIIPGLGAYAMMRSGQLDSMEMERRDQRRLPLLFTSVCYGITTYLLYREAAFDEIFYFIMVIITASVLLTYAVSLFWKVSAHSVGIGGALGLLLLLSKLVADVPMLFPISLSIVLAGAVLSARLALHAHSPAEVYTGFGAGLLLAFTAGILVL</sequence>
<evidence type="ECO:0008006" key="4">
    <source>
        <dbReference type="Google" id="ProtNLM"/>
    </source>
</evidence>
<comment type="caution">
    <text evidence="2">The sequence shown here is derived from an EMBL/GenBank/DDBJ whole genome shotgun (WGS) entry which is preliminary data.</text>
</comment>
<dbReference type="AlphaFoldDB" id="A0A6B2HA43"/>
<feature type="transmembrane region" description="Helical" evidence="1">
    <location>
        <begin position="160"/>
        <end position="179"/>
    </location>
</feature>
<evidence type="ECO:0000256" key="1">
    <source>
        <dbReference type="SAM" id="Phobius"/>
    </source>
</evidence>
<evidence type="ECO:0000313" key="3">
    <source>
        <dbReference type="Proteomes" id="UP000478546"/>
    </source>
</evidence>
<feature type="transmembrane region" description="Helical" evidence="1">
    <location>
        <begin position="137"/>
        <end position="154"/>
    </location>
</feature>
<evidence type="ECO:0000313" key="2">
    <source>
        <dbReference type="EMBL" id="NDK56462.1"/>
    </source>
</evidence>
<protein>
    <recommendedName>
        <fullName evidence="4">PAP2 superfamily protein</fullName>
    </recommendedName>
</protein>
<reference evidence="2 3" key="1">
    <citation type="submission" date="2020-01" db="EMBL/GenBank/DDBJ databases">
        <authorList>
            <person name="Kim M.K."/>
        </authorList>
    </citation>
    <scope>NUCLEOTIDE SEQUENCE [LARGE SCALE GENOMIC DNA]</scope>
    <source>
        <strain evidence="2 3">BT213</strain>
    </source>
</reference>
<gene>
    <name evidence="2" type="ORF">GWO68_11075</name>
</gene>
<keyword evidence="1" id="KW-0472">Membrane</keyword>
<keyword evidence="3" id="KW-1185">Reference proteome</keyword>
<dbReference type="Proteomes" id="UP000478546">
    <property type="component" value="Unassembled WGS sequence"/>
</dbReference>
<keyword evidence="1" id="KW-0812">Transmembrane</keyword>
<feature type="transmembrane region" description="Helical" evidence="1">
    <location>
        <begin position="12"/>
        <end position="31"/>
    </location>
</feature>
<feature type="transmembrane region" description="Helical" evidence="1">
    <location>
        <begin position="43"/>
        <end position="62"/>
    </location>
</feature>
<dbReference type="EMBL" id="JAAEAA010000013">
    <property type="protein sequence ID" value="NDK56462.1"/>
    <property type="molecule type" value="Genomic_DNA"/>
</dbReference>
<name>A0A6B2HA43_9BACT</name>
<feature type="transmembrane region" description="Helical" evidence="1">
    <location>
        <begin position="108"/>
        <end position="130"/>
    </location>
</feature>
<organism evidence="2 3">
    <name type="scientific">Pontibacter fetidus</name>
    <dbReference type="NCBI Taxonomy" id="2700082"/>
    <lineage>
        <taxon>Bacteria</taxon>
        <taxon>Pseudomonadati</taxon>
        <taxon>Bacteroidota</taxon>
        <taxon>Cytophagia</taxon>
        <taxon>Cytophagales</taxon>
        <taxon>Hymenobacteraceae</taxon>
        <taxon>Pontibacter</taxon>
    </lineage>
</organism>
<feature type="transmembrane region" description="Helical" evidence="1">
    <location>
        <begin position="186"/>
        <end position="205"/>
    </location>
</feature>
<accession>A0A6B2HA43</accession>